<keyword evidence="2" id="KW-0808">Transferase</keyword>
<name>A0AAV1RCX8_9ROSI</name>
<dbReference type="PROSITE" id="PS50405">
    <property type="entry name" value="GST_CTER"/>
    <property type="match status" value="1"/>
</dbReference>
<dbReference type="InterPro" id="IPR004046">
    <property type="entry name" value="GST_C"/>
</dbReference>
<dbReference type="InterPro" id="IPR010987">
    <property type="entry name" value="Glutathione-S-Trfase_C-like"/>
</dbReference>
<protein>
    <recommendedName>
        <fullName evidence="1">glutathione transferase</fullName>
        <ecNumber evidence="1">2.5.1.18</ecNumber>
    </recommendedName>
</protein>
<dbReference type="PANTHER" id="PTHR11260:SF775">
    <property type="entry name" value="GLUTATHIONE S-TRANSFERASE U10"/>
    <property type="match status" value="1"/>
</dbReference>
<dbReference type="Proteomes" id="UP001314170">
    <property type="component" value="Unassembled WGS sequence"/>
</dbReference>
<evidence type="ECO:0000256" key="1">
    <source>
        <dbReference type="ARBA" id="ARBA00012452"/>
    </source>
</evidence>
<comment type="caution">
    <text evidence="5">The sequence shown here is derived from an EMBL/GenBank/DDBJ whole genome shotgun (WGS) entry which is preliminary data.</text>
</comment>
<keyword evidence="6" id="KW-1185">Reference proteome</keyword>
<dbReference type="InterPro" id="IPR036282">
    <property type="entry name" value="Glutathione-S-Trfase_C_sf"/>
</dbReference>
<evidence type="ECO:0000256" key="3">
    <source>
        <dbReference type="ARBA" id="ARBA00047960"/>
    </source>
</evidence>
<evidence type="ECO:0000313" key="5">
    <source>
        <dbReference type="EMBL" id="CAK7331841.1"/>
    </source>
</evidence>
<gene>
    <name evidence="5" type="ORF">DCAF_LOCUS8676</name>
</gene>
<organism evidence="5 6">
    <name type="scientific">Dovyalis caffra</name>
    <dbReference type="NCBI Taxonomy" id="77055"/>
    <lineage>
        <taxon>Eukaryota</taxon>
        <taxon>Viridiplantae</taxon>
        <taxon>Streptophyta</taxon>
        <taxon>Embryophyta</taxon>
        <taxon>Tracheophyta</taxon>
        <taxon>Spermatophyta</taxon>
        <taxon>Magnoliopsida</taxon>
        <taxon>eudicotyledons</taxon>
        <taxon>Gunneridae</taxon>
        <taxon>Pentapetalae</taxon>
        <taxon>rosids</taxon>
        <taxon>fabids</taxon>
        <taxon>Malpighiales</taxon>
        <taxon>Salicaceae</taxon>
        <taxon>Flacourtieae</taxon>
        <taxon>Dovyalis</taxon>
    </lineage>
</organism>
<evidence type="ECO:0000256" key="2">
    <source>
        <dbReference type="ARBA" id="ARBA00022679"/>
    </source>
</evidence>
<accession>A0AAV1RCX8</accession>
<feature type="domain" description="GST C-terminal" evidence="4">
    <location>
        <begin position="1"/>
        <end position="117"/>
    </location>
</feature>
<dbReference type="GO" id="GO:0005737">
    <property type="term" value="C:cytoplasm"/>
    <property type="evidence" value="ECO:0007669"/>
    <property type="project" value="TreeGrafter"/>
</dbReference>
<dbReference type="GO" id="GO:0006749">
    <property type="term" value="P:glutathione metabolic process"/>
    <property type="evidence" value="ECO:0007669"/>
    <property type="project" value="InterPro"/>
</dbReference>
<proteinExistence type="predicted"/>
<dbReference type="FunFam" id="1.20.1050.10:FF:000012">
    <property type="entry name" value="Tau class glutathione S-transferase"/>
    <property type="match status" value="1"/>
</dbReference>
<dbReference type="AlphaFoldDB" id="A0AAV1RCX8"/>
<evidence type="ECO:0000313" key="6">
    <source>
        <dbReference type="Proteomes" id="UP001314170"/>
    </source>
</evidence>
<dbReference type="Gene3D" id="1.20.1050.10">
    <property type="match status" value="1"/>
</dbReference>
<dbReference type="PANTHER" id="PTHR11260">
    <property type="entry name" value="GLUTATHIONE S-TRANSFERASE, GST, SUPERFAMILY, GST DOMAIN CONTAINING"/>
    <property type="match status" value="1"/>
</dbReference>
<dbReference type="SUPFAM" id="SSF47616">
    <property type="entry name" value="GST C-terminal domain-like"/>
    <property type="match status" value="1"/>
</dbReference>
<comment type="catalytic activity">
    <reaction evidence="3">
        <text>RX + glutathione = an S-substituted glutathione + a halide anion + H(+)</text>
        <dbReference type="Rhea" id="RHEA:16437"/>
        <dbReference type="ChEBI" id="CHEBI:15378"/>
        <dbReference type="ChEBI" id="CHEBI:16042"/>
        <dbReference type="ChEBI" id="CHEBI:17792"/>
        <dbReference type="ChEBI" id="CHEBI:57925"/>
        <dbReference type="ChEBI" id="CHEBI:90779"/>
        <dbReference type="EC" id="2.5.1.18"/>
    </reaction>
</comment>
<dbReference type="CDD" id="cd03185">
    <property type="entry name" value="GST_C_Tau"/>
    <property type="match status" value="1"/>
</dbReference>
<dbReference type="EC" id="2.5.1.18" evidence="1"/>
<dbReference type="GO" id="GO:0004364">
    <property type="term" value="F:glutathione transferase activity"/>
    <property type="evidence" value="ECO:0007669"/>
    <property type="project" value="UniProtKB-EC"/>
</dbReference>
<evidence type="ECO:0000259" key="4">
    <source>
        <dbReference type="PROSITE" id="PS50405"/>
    </source>
</evidence>
<reference evidence="5 6" key="1">
    <citation type="submission" date="2024-01" db="EMBL/GenBank/DDBJ databases">
        <authorList>
            <person name="Waweru B."/>
        </authorList>
    </citation>
    <scope>NUCLEOTIDE SEQUENCE [LARGE SCALE GENOMIC DNA]</scope>
</reference>
<dbReference type="InterPro" id="IPR045073">
    <property type="entry name" value="Omega/Tau-like"/>
</dbReference>
<dbReference type="EMBL" id="CAWUPB010000913">
    <property type="protein sequence ID" value="CAK7331841.1"/>
    <property type="molecule type" value="Genomic_DNA"/>
</dbReference>
<dbReference type="Pfam" id="PF00043">
    <property type="entry name" value="GST_C"/>
    <property type="match status" value="1"/>
</dbReference>
<sequence length="128" mass="14563">MARFWIQYGVTKVAVFSAFIRASAEEQGKAAKELLEVLKVLEERCLGDKKFFGGDSINLVDISYGILSYWFAAIEEAIGVKVLEPTTLPRLHTWTKNFLEVPLIKENIPDNDKMLAYVRGVREKLLNK</sequence>
<dbReference type="InterPro" id="IPR045074">
    <property type="entry name" value="GST_C_Tau"/>
</dbReference>